<protein>
    <submittedName>
        <fullName evidence="2">Uncharacterized protein</fullName>
    </submittedName>
</protein>
<feature type="transmembrane region" description="Helical" evidence="1">
    <location>
        <begin position="113"/>
        <end position="130"/>
    </location>
</feature>
<gene>
    <name evidence="2" type="ORF">A1356_17110</name>
</gene>
<keyword evidence="1" id="KW-0472">Membrane</keyword>
<name>A0AA91DAK6_9GAMM</name>
<dbReference type="EMBL" id="LUUL01000095">
    <property type="protein sequence ID" value="OAI23969.1"/>
    <property type="molecule type" value="Genomic_DNA"/>
</dbReference>
<dbReference type="Proteomes" id="UP000077734">
    <property type="component" value="Unassembled WGS sequence"/>
</dbReference>
<keyword evidence="3" id="KW-1185">Reference proteome</keyword>
<accession>A0AA91DAK6</accession>
<sequence>MIGIWGNHSSEFLFVVGVSTLLIFGIPMAIWPIQWAKTLRWLIPSQTDLVVYYGRCLGCVAFVVGVFGVVASGDPTVQSFYFRFLLSCWVLMVAVHIYGALKGIQPITETYEIGFWLGLAIITLIFWPNIPA</sequence>
<reference evidence="2 3" key="1">
    <citation type="submission" date="2016-03" db="EMBL/GenBank/DDBJ databases">
        <authorList>
            <person name="Heylen K."/>
            <person name="De Vos P."/>
            <person name="Vekeman B."/>
        </authorList>
    </citation>
    <scope>NUCLEOTIDE SEQUENCE [LARGE SCALE GENOMIC DNA]</scope>
    <source>
        <strain evidence="2 3">R-49807</strain>
    </source>
</reference>
<keyword evidence="1" id="KW-0812">Transmembrane</keyword>
<feature type="transmembrane region" description="Helical" evidence="1">
    <location>
        <begin position="52"/>
        <end position="73"/>
    </location>
</feature>
<organism evidence="2 3">
    <name type="scientific">Methylomonas koyamae</name>
    <dbReference type="NCBI Taxonomy" id="702114"/>
    <lineage>
        <taxon>Bacteria</taxon>
        <taxon>Pseudomonadati</taxon>
        <taxon>Pseudomonadota</taxon>
        <taxon>Gammaproteobacteria</taxon>
        <taxon>Methylococcales</taxon>
        <taxon>Methylococcaceae</taxon>
        <taxon>Methylomonas</taxon>
    </lineage>
</organism>
<keyword evidence="1" id="KW-1133">Transmembrane helix</keyword>
<evidence type="ECO:0000313" key="3">
    <source>
        <dbReference type="Proteomes" id="UP000077734"/>
    </source>
</evidence>
<comment type="caution">
    <text evidence="2">The sequence shown here is derived from an EMBL/GenBank/DDBJ whole genome shotgun (WGS) entry which is preliminary data.</text>
</comment>
<dbReference type="RefSeq" id="WP_064028745.1">
    <property type="nucleotide sequence ID" value="NZ_LUUL01000095.1"/>
</dbReference>
<feature type="transmembrane region" description="Helical" evidence="1">
    <location>
        <begin position="80"/>
        <end position="101"/>
    </location>
</feature>
<evidence type="ECO:0000256" key="1">
    <source>
        <dbReference type="SAM" id="Phobius"/>
    </source>
</evidence>
<evidence type="ECO:0000313" key="2">
    <source>
        <dbReference type="EMBL" id="OAI23969.1"/>
    </source>
</evidence>
<dbReference type="AlphaFoldDB" id="A0AA91DAK6"/>
<feature type="transmembrane region" description="Helical" evidence="1">
    <location>
        <begin position="12"/>
        <end position="32"/>
    </location>
</feature>
<proteinExistence type="predicted"/>